<organism evidence="1 2">
    <name type="scientific">Ditylenchus dipsaci</name>
    <dbReference type="NCBI Taxonomy" id="166011"/>
    <lineage>
        <taxon>Eukaryota</taxon>
        <taxon>Metazoa</taxon>
        <taxon>Ecdysozoa</taxon>
        <taxon>Nematoda</taxon>
        <taxon>Chromadorea</taxon>
        <taxon>Rhabditida</taxon>
        <taxon>Tylenchina</taxon>
        <taxon>Tylenchomorpha</taxon>
        <taxon>Sphaerularioidea</taxon>
        <taxon>Anguinidae</taxon>
        <taxon>Anguininae</taxon>
        <taxon>Ditylenchus</taxon>
    </lineage>
</organism>
<proteinExistence type="predicted"/>
<dbReference type="AlphaFoldDB" id="A0A915D2J8"/>
<reference evidence="2" key="1">
    <citation type="submission" date="2022-11" db="UniProtKB">
        <authorList>
            <consortium name="WormBaseParasite"/>
        </authorList>
    </citation>
    <scope>IDENTIFICATION</scope>
</reference>
<evidence type="ECO:0000313" key="1">
    <source>
        <dbReference type="Proteomes" id="UP000887574"/>
    </source>
</evidence>
<dbReference type="Proteomes" id="UP000887574">
    <property type="component" value="Unplaced"/>
</dbReference>
<name>A0A915D2J8_9BILA</name>
<sequence length="78" mass="9408">MQRPNRAIGCKRLATLLQNFVELKGHELIERKFLFNFISHCAVLQKQGFINHHEIQKFYTSPFEQRKLRRSPRKNWLA</sequence>
<evidence type="ECO:0000313" key="2">
    <source>
        <dbReference type="WBParaSite" id="jg14715"/>
    </source>
</evidence>
<dbReference type="WBParaSite" id="jg14715">
    <property type="protein sequence ID" value="jg14715"/>
    <property type="gene ID" value="jg14715"/>
</dbReference>
<keyword evidence="1" id="KW-1185">Reference proteome</keyword>
<protein>
    <submittedName>
        <fullName evidence="2">Uncharacterized protein</fullName>
    </submittedName>
</protein>
<accession>A0A915D2J8</accession>